<protein>
    <submittedName>
        <fullName evidence="1">Uncharacterized protein</fullName>
    </submittedName>
</protein>
<proteinExistence type="predicted"/>
<comment type="caution">
    <text evidence="1">The sequence shown here is derived from an EMBL/GenBank/DDBJ whole genome shotgun (WGS) entry which is preliminary data.</text>
</comment>
<gene>
    <name evidence="1" type="ORF">EDB81DRAFT_767389</name>
</gene>
<reference evidence="1" key="1">
    <citation type="journal article" date="2021" name="Nat. Commun.">
        <title>Genetic determinants of endophytism in the Arabidopsis root mycobiome.</title>
        <authorList>
            <person name="Mesny F."/>
            <person name="Miyauchi S."/>
            <person name="Thiergart T."/>
            <person name="Pickel B."/>
            <person name="Atanasova L."/>
            <person name="Karlsson M."/>
            <person name="Huettel B."/>
            <person name="Barry K.W."/>
            <person name="Haridas S."/>
            <person name="Chen C."/>
            <person name="Bauer D."/>
            <person name="Andreopoulos W."/>
            <person name="Pangilinan J."/>
            <person name="LaButti K."/>
            <person name="Riley R."/>
            <person name="Lipzen A."/>
            <person name="Clum A."/>
            <person name="Drula E."/>
            <person name="Henrissat B."/>
            <person name="Kohler A."/>
            <person name="Grigoriev I.V."/>
            <person name="Martin F.M."/>
            <person name="Hacquard S."/>
        </authorList>
    </citation>
    <scope>NUCLEOTIDE SEQUENCE</scope>
    <source>
        <strain evidence="1">MPI-CAGE-AT-0147</strain>
    </source>
</reference>
<sequence>MTTYVIAGAIALQSSAGTESSAHRNTELTTIPAWASPKSSPERIVLSHRLIAARWGPSLLLQKQHMILPLPNGTAHESVLKYKADRLRKYGYVPTSEVPAEGSNGDDLISFCLVDMRNEIMDDRLPSNKAICSKSWHLTAD</sequence>
<organism evidence="1 2">
    <name type="scientific">Dactylonectria macrodidyma</name>
    <dbReference type="NCBI Taxonomy" id="307937"/>
    <lineage>
        <taxon>Eukaryota</taxon>
        <taxon>Fungi</taxon>
        <taxon>Dikarya</taxon>
        <taxon>Ascomycota</taxon>
        <taxon>Pezizomycotina</taxon>
        <taxon>Sordariomycetes</taxon>
        <taxon>Hypocreomycetidae</taxon>
        <taxon>Hypocreales</taxon>
        <taxon>Nectriaceae</taxon>
        <taxon>Dactylonectria</taxon>
    </lineage>
</organism>
<name>A0A9P9DBZ1_9HYPO</name>
<keyword evidence="2" id="KW-1185">Reference proteome</keyword>
<dbReference type="EMBL" id="JAGMUV010000029">
    <property type="protein sequence ID" value="KAH7116364.1"/>
    <property type="molecule type" value="Genomic_DNA"/>
</dbReference>
<evidence type="ECO:0000313" key="2">
    <source>
        <dbReference type="Proteomes" id="UP000738349"/>
    </source>
</evidence>
<evidence type="ECO:0000313" key="1">
    <source>
        <dbReference type="EMBL" id="KAH7116364.1"/>
    </source>
</evidence>
<accession>A0A9P9DBZ1</accession>
<dbReference type="AlphaFoldDB" id="A0A9P9DBZ1"/>
<dbReference type="Proteomes" id="UP000738349">
    <property type="component" value="Unassembled WGS sequence"/>
</dbReference>